<name>A0A1T4VN07_9FIRM</name>
<accession>A0A1T4VN07</accession>
<evidence type="ECO:0000313" key="4">
    <source>
        <dbReference type="Proteomes" id="UP000190814"/>
    </source>
</evidence>
<dbReference type="RefSeq" id="WP_143405064.1">
    <property type="nucleotide sequence ID" value="NZ_FUXZ01000007.1"/>
</dbReference>
<dbReference type="Proteomes" id="UP000190814">
    <property type="component" value="Unassembled WGS sequence"/>
</dbReference>
<keyword evidence="1" id="KW-0812">Transmembrane</keyword>
<dbReference type="OrthoDB" id="2082931at2"/>
<keyword evidence="1" id="KW-0472">Membrane</keyword>
<reference evidence="3 4" key="1">
    <citation type="submission" date="2017-02" db="EMBL/GenBank/DDBJ databases">
        <authorList>
            <person name="Peterson S.W."/>
        </authorList>
    </citation>
    <scope>NUCLEOTIDE SEQUENCE [LARGE SCALE GENOMIC DNA]</scope>
    <source>
        <strain evidence="3 4">ATCC 35992</strain>
    </source>
</reference>
<evidence type="ECO:0000259" key="2">
    <source>
        <dbReference type="Pfam" id="PF00884"/>
    </source>
</evidence>
<evidence type="ECO:0000256" key="1">
    <source>
        <dbReference type="SAM" id="Phobius"/>
    </source>
</evidence>
<dbReference type="EMBL" id="FUXZ01000007">
    <property type="protein sequence ID" value="SKA66350.1"/>
    <property type="molecule type" value="Genomic_DNA"/>
</dbReference>
<dbReference type="Gene3D" id="3.40.720.10">
    <property type="entry name" value="Alkaline Phosphatase, subunit A"/>
    <property type="match status" value="1"/>
</dbReference>
<organism evidence="3 4">
    <name type="scientific">Eubacterium uniforme</name>
    <dbReference type="NCBI Taxonomy" id="39495"/>
    <lineage>
        <taxon>Bacteria</taxon>
        <taxon>Bacillati</taxon>
        <taxon>Bacillota</taxon>
        <taxon>Clostridia</taxon>
        <taxon>Eubacteriales</taxon>
        <taxon>Eubacteriaceae</taxon>
        <taxon>Eubacterium</taxon>
    </lineage>
</organism>
<dbReference type="InterPro" id="IPR000917">
    <property type="entry name" value="Sulfatase_N"/>
</dbReference>
<protein>
    <submittedName>
        <fullName evidence="3">Sulfatase</fullName>
    </submittedName>
</protein>
<feature type="transmembrane region" description="Helical" evidence="1">
    <location>
        <begin position="56"/>
        <end position="75"/>
    </location>
</feature>
<dbReference type="SUPFAM" id="SSF53649">
    <property type="entry name" value="Alkaline phosphatase-like"/>
    <property type="match status" value="1"/>
</dbReference>
<dbReference type="InterPro" id="IPR017850">
    <property type="entry name" value="Alkaline_phosphatase_core_sf"/>
</dbReference>
<sequence length="518" mass="60543">MFELVVSGDRVMGEKEMIKKIILSLCAVLFTSSYPVLFIFLRNIDEVHLRDIELPLVTYIMIAVAFFAISMLFFFDVEKASIYSSALMIIFMNFVLIQNIIVMIIPICSFALLGGVMLIIMFLFGFFLKKQKQEMGTVIIIINILFISLLLMNTFSAIPVVMSGKEEIKEVQVEQYANKVENRNIYYLLFDEYGGTENLKYYYNYDNSDIKNYLENMGFSWSNNTYNKESIYTSDIVPNILNIDYVSRVGSVPSGNIKLTENPVLYRFFKKMGYEINIVNQEKYLKETGCNVLTQKQKKGYVENEAKYVSKIVFQQGLISVFSSICSNDRIESKSKNFTTEGYTTELDEVFDCALNICDRVNKPSFNVCYILCPHVPFLYNNKGEYIEYKDMQNYDNKDIYIEQLQYVNCKIKEMVKNIIDKDSDSIIVIQSDHGWRYAYHCMKNYKKKDYNVKKETLMMQNALNCVYIGGKEKLDIQGDSCINTWRKILNEVYDTNYDMIECEEDYSYTWRYTNVTQ</sequence>
<feature type="transmembrane region" description="Helical" evidence="1">
    <location>
        <begin position="140"/>
        <end position="162"/>
    </location>
</feature>
<dbReference type="AlphaFoldDB" id="A0A1T4VN07"/>
<dbReference type="STRING" id="39495.SAMN02745111_01289"/>
<proteinExistence type="predicted"/>
<feature type="transmembrane region" description="Helical" evidence="1">
    <location>
        <begin position="21"/>
        <end position="44"/>
    </location>
</feature>
<keyword evidence="4" id="KW-1185">Reference proteome</keyword>
<feature type="transmembrane region" description="Helical" evidence="1">
    <location>
        <begin position="82"/>
        <end position="104"/>
    </location>
</feature>
<gene>
    <name evidence="3" type="ORF">SAMN02745111_01289</name>
</gene>
<feature type="transmembrane region" description="Helical" evidence="1">
    <location>
        <begin position="110"/>
        <end position="128"/>
    </location>
</feature>
<evidence type="ECO:0000313" key="3">
    <source>
        <dbReference type="EMBL" id="SKA66350.1"/>
    </source>
</evidence>
<dbReference type="Pfam" id="PF00884">
    <property type="entry name" value="Sulfatase"/>
    <property type="match status" value="1"/>
</dbReference>
<keyword evidence="1" id="KW-1133">Transmembrane helix</keyword>
<feature type="domain" description="Sulfatase N-terminal" evidence="2">
    <location>
        <begin position="230"/>
        <end position="445"/>
    </location>
</feature>